<dbReference type="GO" id="GO:0046905">
    <property type="term" value="F:15-cis-phytoene synthase activity"/>
    <property type="evidence" value="ECO:0007669"/>
    <property type="project" value="UniProtKB-EC"/>
</dbReference>
<organism evidence="7 8">
    <name type="scientific">Raphidocelis subcapitata</name>
    <dbReference type="NCBI Taxonomy" id="307507"/>
    <lineage>
        <taxon>Eukaryota</taxon>
        <taxon>Viridiplantae</taxon>
        <taxon>Chlorophyta</taxon>
        <taxon>core chlorophytes</taxon>
        <taxon>Chlorophyceae</taxon>
        <taxon>CS clade</taxon>
        <taxon>Sphaeropleales</taxon>
        <taxon>Selenastraceae</taxon>
        <taxon>Raphidocelis</taxon>
    </lineage>
</organism>
<accession>A0A2V0NZ97</accession>
<comment type="similarity">
    <text evidence="2">Belongs to the phytoene/squalene synthase family.</text>
</comment>
<dbReference type="FunFam" id="1.10.600.10:FF:000004">
    <property type="entry name" value="Phytoene synthase chloroplastic"/>
    <property type="match status" value="1"/>
</dbReference>
<dbReference type="Pfam" id="PF00494">
    <property type="entry name" value="SQS_PSY"/>
    <property type="match status" value="1"/>
</dbReference>
<evidence type="ECO:0000256" key="3">
    <source>
        <dbReference type="ARBA" id="ARBA00012396"/>
    </source>
</evidence>
<comment type="catalytic activity">
    <reaction evidence="1">
        <text>2 (2E,6E,10E)-geranylgeranyl diphosphate = 15-cis-phytoene + 2 diphosphate</text>
        <dbReference type="Rhea" id="RHEA:34475"/>
        <dbReference type="ChEBI" id="CHEBI:27787"/>
        <dbReference type="ChEBI" id="CHEBI:33019"/>
        <dbReference type="ChEBI" id="CHEBI:58756"/>
        <dbReference type="EC" id="2.5.1.32"/>
    </reaction>
</comment>
<dbReference type="InterPro" id="IPR019845">
    <property type="entry name" value="Squalene/phytoene_synthase_CS"/>
</dbReference>
<dbReference type="EC" id="2.5.1.32" evidence="3"/>
<dbReference type="OrthoDB" id="6600518at2759"/>
<dbReference type="GO" id="GO:0009536">
    <property type="term" value="C:plastid"/>
    <property type="evidence" value="ECO:0007669"/>
    <property type="project" value="UniProtKB-ARBA"/>
</dbReference>
<keyword evidence="4" id="KW-0808">Transferase</keyword>
<dbReference type="InParanoid" id="A0A2V0NZ97"/>
<evidence type="ECO:0000256" key="4">
    <source>
        <dbReference type="ARBA" id="ARBA00022679"/>
    </source>
</evidence>
<name>A0A2V0NZ97_9CHLO</name>
<dbReference type="EMBL" id="BDRX01000015">
    <property type="protein sequence ID" value="GBF90247.1"/>
    <property type="molecule type" value="Genomic_DNA"/>
</dbReference>
<keyword evidence="8" id="KW-1185">Reference proteome</keyword>
<dbReference type="PROSITE" id="PS01045">
    <property type="entry name" value="SQUALEN_PHYTOEN_SYN_2"/>
    <property type="match status" value="1"/>
</dbReference>
<keyword evidence="5" id="KW-0125">Carotenoid biosynthesis</keyword>
<evidence type="ECO:0000256" key="5">
    <source>
        <dbReference type="ARBA" id="ARBA00022746"/>
    </source>
</evidence>
<dbReference type="InterPro" id="IPR002060">
    <property type="entry name" value="Squ/phyt_synthse"/>
</dbReference>
<dbReference type="SFLD" id="SFLDS00005">
    <property type="entry name" value="Isoprenoid_Synthase_Type_I"/>
    <property type="match status" value="1"/>
</dbReference>
<sequence>MAMRTRPEARSARAEAGRQAQPVVGAMAMRQRSAGAPRVRSQIISASSRGGPSPSSSSASGSSSSNGRVPAAVSTIGPSAEAASSSSGGVLLNGGSAAVAAAAAAARGQQQQQQKQKQKLASKEIEEAAMRRCIDLQLRHPGGAPMQQRVWGGQLLDEAYERCGDVTSEYAKTFYLGTQLMTPKQARAIWAIYVWCRRTDELVDGPNASRITPQALDRWEERLEALFEGRPYDMLDAALTDTIAQFPVDIQPFRDMIDGMRMDLVKSRYRNYDELYEYCYKVAGTVALMSVPVMGVDPAYKGPLEPVYRAALALGTANQLTNILRDVGEDISSRNRIYVPTDELDAFGISEREVVNGLHAPSSGKTDDRWRRFMAFQIERARTVFAEAEAGVNLLQGNARWPVWSALILYRQILDAIEANDYDNFTRRAFVPKWRKFASLPAAFVAAAVPYVPAAERAAAVEAGVLSAADAARATAAEAGGSKRGR</sequence>
<evidence type="ECO:0000256" key="2">
    <source>
        <dbReference type="ARBA" id="ARBA00006251"/>
    </source>
</evidence>
<dbReference type="Gene3D" id="1.10.600.10">
    <property type="entry name" value="Farnesyl Diphosphate Synthase"/>
    <property type="match status" value="1"/>
</dbReference>
<dbReference type="InterPro" id="IPR008949">
    <property type="entry name" value="Isoprenoid_synthase_dom_sf"/>
</dbReference>
<proteinExistence type="inferred from homology"/>
<dbReference type="SUPFAM" id="SSF48576">
    <property type="entry name" value="Terpenoid synthases"/>
    <property type="match status" value="1"/>
</dbReference>
<feature type="compositionally biased region" description="Low complexity" evidence="6">
    <location>
        <begin position="45"/>
        <end position="68"/>
    </location>
</feature>
<feature type="region of interest" description="Disordered" evidence="6">
    <location>
        <begin position="1"/>
        <end position="72"/>
    </location>
</feature>
<evidence type="ECO:0000313" key="8">
    <source>
        <dbReference type="Proteomes" id="UP000247498"/>
    </source>
</evidence>
<dbReference type="InterPro" id="IPR044843">
    <property type="entry name" value="Trans_IPPS_bact-type"/>
</dbReference>
<comment type="caution">
    <text evidence="7">The sequence shown here is derived from an EMBL/GenBank/DDBJ whole genome shotgun (WGS) entry which is preliminary data.</text>
</comment>
<dbReference type="GO" id="GO:0016117">
    <property type="term" value="P:carotenoid biosynthetic process"/>
    <property type="evidence" value="ECO:0007669"/>
    <property type="project" value="UniProtKB-KW"/>
</dbReference>
<dbReference type="AlphaFoldDB" id="A0A2V0NZ97"/>
<dbReference type="FunCoup" id="A0A2V0NZ97">
    <property type="interactions" value="194"/>
</dbReference>
<evidence type="ECO:0000313" key="7">
    <source>
        <dbReference type="EMBL" id="GBF90247.1"/>
    </source>
</evidence>
<dbReference type="SFLD" id="SFLDG01212">
    <property type="entry name" value="Phytoene_synthase_like"/>
    <property type="match status" value="1"/>
</dbReference>
<feature type="compositionally biased region" description="Basic and acidic residues" evidence="6">
    <location>
        <begin position="1"/>
        <end position="16"/>
    </location>
</feature>
<gene>
    <name evidence="7" type="ORF">Rsub_03380</name>
</gene>
<dbReference type="SFLD" id="SFLDG01018">
    <property type="entry name" value="Squalene/Phytoene_Synthase_Lik"/>
    <property type="match status" value="1"/>
</dbReference>
<dbReference type="GO" id="GO:0051996">
    <property type="term" value="F:squalene synthase [NAD(P)H] activity"/>
    <property type="evidence" value="ECO:0007669"/>
    <property type="project" value="InterPro"/>
</dbReference>
<dbReference type="GO" id="GO:0004311">
    <property type="term" value="F:geranylgeranyl diphosphate synthase activity"/>
    <property type="evidence" value="ECO:0007669"/>
    <property type="project" value="InterPro"/>
</dbReference>
<protein>
    <recommendedName>
        <fullName evidence="3">15-cis-phytoene synthase</fullName>
        <ecNumber evidence="3">2.5.1.32</ecNumber>
    </recommendedName>
</protein>
<dbReference type="InterPro" id="IPR033904">
    <property type="entry name" value="Trans_IPPS_HH"/>
</dbReference>
<dbReference type="STRING" id="307507.A0A2V0NZ97"/>
<evidence type="ECO:0000256" key="6">
    <source>
        <dbReference type="SAM" id="MobiDB-lite"/>
    </source>
</evidence>
<dbReference type="PANTHER" id="PTHR31480">
    <property type="entry name" value="BIFUNCTIONAL LYCOPENE CYCLASE/PHYTOENE SYNTHASE"/>
    <property type="match status" value="1"/>
</dbReference>
<dbReference type="Proteomes" id="UP000247498">
    <property type="component" value="Unassembled WGS sequence"/>
</dbReference>
<reference evidence="7 8" key="1">
    <citation type="journal article" date="2018" name="Sci. Rep.">
        <title>Raphidocelis subcapitata (=Pseudokirchneriella subcapitata) provides an insight into genome evolution and environmental adaptations in the Sphaeropleales.</title>
        <authorList>
            <person name="Suzuki S."/>
            <person name="Yamaguchi H."/>
            <person name="Nakajima N."/>
            <person name="Kawachi M."/>
        </authorList>
    </citation>
    <scope>NUCLEOTIDE SEQUENCE [LARGE SCALE GENOMIC DNA]</scope>
    <source>
        <strain evidence="7 8">NIES-35</strain>
    </source>
</reference>
<dbReference type="CDD" id="cd00683">
    <property type="entry name" value="Trans_IPPS_HH"/>
    <property type="match status" value="1"/>
</dbReference>
<evidence type="ECO:0000256" key="1">
    <source>
        <dbReference type="ARBA" id="ARBA00001805"/>
    </source>
</evidence>